<dbReference type="AlphaFoldDB" id="A0A8J3GXR5"/>
<comment type="caution">
    <text evidence="2">The sequence shown here is derived from an EMBL/GenBank/DDBJ whole genome shotgun (WGS) entry which is preliminary data.</text>
</comment>
<protein>
    <recommendedName>
        <fullName evidence="4">NfeD family protein</fullName>
    </recommendedName>
</protein>
<evidence type="ECO:0000313" key="2">
    <source>
        <dbReference type="EMBL" id="GHF53461.1"/>
    </source>
</evidence>
<evidence type="ECO:0000313" key="3">
    <source>
        <dbReference type="Proteomes" id="UP000626220"/>
    </source>
</evidence>
<dbReference type="EMBL" id="BNCJ01000006">
    <property type="protein sequence ID" value="GHF53461.1"/>
    <property type="molecule type" value="Genomic_DNA"/>
</dbReference>
<dbReference type="Proteomes" id="UP000626220">
    <property type="component" value="Unassembled WGS sequence"/>
</dbReference>
<evidence type="ECO:0008006" key="4">
    <source>
        <dbReference type="Google" id="ProtNLM"/>
    </source>
</evidence>
<keyword evidence="1" id="KW-0812">Transmembrane</keyword>
<dbReference type="RefSeq" id="WP_189680554.1">
    <property type="nucleotide sequence ID" value="NZ_BNCJ01000006.1"/>
</dbReference>
<sequence length="88" mass="9843">MLWQTWWVWMGAALVLAILEMVLPGFVLLGFAIGAFGIALMILIGITPSLPVMLFVWAGLALAAWLVLRRIFMLPKGQVKRFNTDINE</sequence>
<evidence type="ECO:0000256" key="1">
    <source>
        <dbReference type="SAM" id="Phobius"/>
    </source>
</evidence>
<reference evidence="2" key="2">
    <citation type="submission" date="2020-09" db="EMBL/GenBank/DDBJ databases">
        <authorList>
            <person name="Sun Q."/>
            <person name="Kim S."/>
        </authorList>
    </citation>
    <scope>NUCLEOTIDE SEQUENCE</scope>
    <source>
        <strain evidence="2">KCTC 42650</strain>
    </source>
</reference>
<accession>A0A8J3GXR5</accession>
<name>A0A8J3GXR5_9RHOB</name>
<proteinExistence type="predicted"/>
<gene>
    <name evidence="2" type="ORF">GCM10017056_26340</name>
</gene>
<feature type="transmembrane region" description="Helical" evidence="1">
    <location>
        <begin position="28"/>
        <end position="46"/>
    </location>
</feature>
<keyword evidence="1" id="KW-0472">Membrane</keyword>
<reference evidence="2" key="1">
    <citation type="journal article" date="2014" name="Int. J. Syst. Evol. Microbiol.">
        <title>Complete genome sequence of Corynebacterium casei LMG S-19264T (=DSM 44701T), isolated from a smear-ripened cheese.</title>
        <authorList>
            <consortium name="US DOE Joint Genome Institute (JGI-PGF)"/>
            <person name="Walter F."/>
            <person name="Albersmeier A."/>
            <person name="Kalinowski J."/>
            <person name="Ruckert C."/>
        </authorList>
    </citation>
    <scope>NUCLEOTIDE SEQUENCE</scope>
    <source>
        <strain evidence="2">KCTC 42650</strain>
    </source>
</reference>
<organism evidence="2 3">
    <name type="scientific">Seohaeicola zhoushanensis</name>
    <dbReference type="NCBI Taxonomy" id="1569283"/>
    <lineage>
        <taxon>Bacteria</taxon>
        <taxon>Pseudomonadati</taxon>
        <taxon>Pseudomonadota</taxon>
        <taxon>Alphaproteobacteria</taxon>
        <taxon>Rhodobacterales</taxon>
        <taxon>Roseobacteraceae</taxon>
        <taxon>Seohaeicola</taxon>
    </lineage>
</organism>
<keyword evidence="3" id="KW-1185">Reference proteome</keyword>
<feature type="transmembrane region" description="Helical" evidence="1">
    <location>
        <begin position="52"/>
        <end position="72"/>
    </location>
</feature>
<feature type="transmembrane region" description="Helical" evidence="1">
    <location>
        <begin position="6"/>
        <end position="23"/>
    </location>
</feature>
<keyword evidence="1" id="KW-1133">Transmembrane helix</keyword>